<evidence type="ECO:0000256" key="6">
    <source>
        <dbReference type="ARBA" id="ARBA00022490"/>
    </source>
</evidence>
<comment type="subcellular location">
    <subcellularLocation>
        <location evidence="3">Cell projection</location>
        <location evidence="3">Ruffle membrane</location>
    </subcellularLocation>
    <subcellularLocation>
        <location evidence="1">Cytoplasm</location>
    </subcellularLocation>
    <subcellularLocation>
        <location evidence="4">Mitochondrion inner membrane</location>
        <topology evidence="4">Peripheral membrane protein</topology>
    </subcellularLocation>
    <subcellularLocation>
        <location evidence="2">Mitochondrion intermembrane space</location>
    </subcellularLocation>
</comment>
<evidence type="ECO:0000256" key="16">
    <source>
        <dbReference type="ARBA" id="ARBA00035852"/>
    </source>
</evidence>
<evidence type="ECO:0000256" key="10">
    <source>
        <dbReference type="ARBA" id="ARBA00022832"/>
    </source>
</evidence>
<dbReference type="Gene3D" id="3.10.129.10">
    <property type="entry name" value="Hotdog Thioesterase"/>
    <property type="match status" value="1"/>
</dbReference>
<accession>A0AAD7WIR4</accession>
<dbReference type="GO" id="GO:0005758">
    <property type="term" value="C:mitochondrial intermembrane space"/>
    <property type="evidence" value="ECO:0007669"/>
    <property type="project" value="UniProtKB-SubCell"/>
</dbReference>
<comment type="catalytic activity">
    <reaction evidence="17">
        <text>(9Z)-octadecenoyl-CoA + H2O = (9Z)-octadecenoate + CoA + H(+)</text>
        <dbReference type="Rhea" id="RHEA:40139"/>
        <dbReference type="ChEBI" id="CHEBI:15377"/>
        <dbReference type="ChEBI" id="CHEBI:15378"/>
        <dbReference type="ChEBI" id="CHEBI:30823"/>
        <dbReference type="ChEBI" id="CHEBI:57287"/>
        <dbReference type="ChEBI" id="CHEBI:57387"/>
    </reaction>
    <physiologicalReaction direction="left-to-right" evidence="17">
        <dbReference type="Rhea" id="RHEA:40140"/>
    </physiologicalReaction>
</comment>
<evidence type="ECO:0000256" key="23">
    <source>
        <dbReference type="ARBA" id="ARBA00047734"/>
    </source>
</evidence>
<dbReference type="InterPro" id="IPR029069">
    <property type="entry name" value="HotDog_dom_sf"/>
</dbReference>
<reference evidence="29" key="1">
    <citation type="journal article" date="2023" name="Science">
        <title>Genome structures resolve the early diversification of teleost fishes.</title>
        <authorList>
            <person name="Parey E."/>
            <person name="Louis A."/>
            <person name="Montfort J."/>
            <person name="Bouchez O."/>
            <person name="Roques C."/>
            <person name="Iampietro C."/>
            <person name="Lluch J."/>
            <person name="Castinel A."/>
            <person name="Donnadieu C."/>
            <person name="Desvignes T."/>
            <person name="Floi Bucao C."/>
            <person name="Jouanno E."/>
            <person name="Wen M."/>
            <person name="Mejri S."/>
            <person name="Dirks R."/>
            <person name="Jansen H."/>
            <person name="Henkel C."/>
            <person name="Chen W.J."/>
            <person name="Zahm M."/>
            <person name="Cabau C."/>
            <person name="Klopp C."/>
            <person name="Thompson A.W."/>
            <person name="Robinson-Rechavi M."/>
            <person name="Braasch I."/>
            <person name="Lecointre G."/>
            <person name="Bobe J."/>
            <person name="Postlethwait J.H."/>
            <person name="Berthelot C."/>
            <person name="Roest Crollius H."/>
            <person name="Guiguen Y."/>
        </authorList>
    </citation>
    <scope>NUCLEOTIDE SEQUENCE</scope>
    <source>
        <strain evidence="29">NC1722</strain>
    </source>
</reference>
<evidence type="ECO:0000256" key="14">
    <source>
        <dbReference type="ARBA" id="ARBA00023136"/>
    </source>
</evidence>
<dbReference type="PANTHER" id="PTHR12418">
    <property type="entry name" value="ACYL-COENZYME A THIOESTERASE THEM4"/>
    <property type="match status" value="1"/>
</dbReference>
<keyword evidence="30" id="KW-1185">Reference proteome</keyword>
<evidence type="ECO:0000256" key="11">
    <source>
        <dbReference type="ARBA" id="ARBA00022946"/>
    </source>
</evidence>
<organism evidence="29 30">
    <name type="scientific">Aldrovandia affinis</name>
    <dbReference type="NCBI Taxonomy" id="143900"/>
    <lineage>
        <taxon>Eukaryota</taxon>
        <taxon>Metazoa</taxon>
        <taxon>Chordata</taxon>
        <taxon>Craniata</taxon>
        <taxon>Vertebrata</taxon>
        <taxon>Euteleostomi</taxon>
        <taxon>Actinopterygii</taxon>
        <taxon>Neopterygii</taxon>
        <taxon>Teleostei</taxon>
        <taxon>Notacanthiformes</taxon>
        <taxon>Halosauridae</taxon>
        <taxon>Aldrovandia</taxon>
    </lineage>
</organism>
<keyword evidence="9" id="KW-0378">Hydrolase</keyword>
<evidence type="ECO:0000256" key="12">
    <source>
        <dbReference type="ARBA" id="ARBA00023098"/>
    </source>
</evidence>
<dbReference type="InterPro" id="IPR052365">
    <property type="entry name" value="THEM4/THEM5_acyl-CoA_thioest"/>
</dbReference>
<evidence type="ECO:0000256" key="9">
    <source>
        <dbReference type="ARBA" id="ARBA00022801"/>
    </source>
</evidence>
<evidence type="ECO:0000259" key="28">
    <source>
        <dbReference type="Pfam" id="PF03061"/>
    </source>
</evidence>
<keyword evidence="5" id="KW-1003">Cell membrane</keyword>
<dbReference type="Proteomes" id="UP001221898">
    <property type="component" value="Unassembled WGS sequence"/>
</dbReference>
<feature type="domain" description="Thioesterase" evidence="28">
    <location>
        <begin position="199"/>
        <end position="271"/>
    </location>
</feature>
<evidence type="ECO:0000256" key="3">
    <source>
        <dbReference type="ARBA" id="ARBA00004632"/>
    </source>
</evidence>
<evidence type="ECO:0000256" key="19">
    <source>
        <dbReference type="ARBA" id="ARBA00038848"/>
    </source>
</evidence>
<comment type="similarity">
    <text evidence="18">Belongs to the THEM4/THEM5 thioesterase family.</text>
</comment>
<comment type="catalytic activity">
    <reaction evidence="24">
        <text>decanoyl-CoA + H2O = decanoate + CoA + H(+)</text>
        <dbReference type="Rhea" id="RHEA:40059"/>
        <dbReference type="ChEBI" id="CHEBI:15377"/>
        <dbReference type="ChEBI" id="CHEBI:15378"/>
        <dbReference type="ChEBI" id="CHEBI:27689"/>
        <dbReference type="ChEBI" id="CHEBI:57287"/>
        <dbReference type="ChEBI" id="CHEBI:61430"/>
    </reaction>
    <physiologicalReaction direction="left-to-right" evidence="24">
        <dbReference type="Rhea" id="RHEA:40060"/>
    </physiologicalReaction>
</comment>
<evidence type="ECO:0000256" key="20">
    <source>
        <dbReference type="ARBA" id="ARBA00040123"/>
    </source>
</evidence>
<comment type="catalytic activity">
    <reaction evidence="25">
        <text>dodecanoyl-CoA + H2O = dodecanoate + CoA + H(+)</text>
        <dbReference type="Rhea" id="RHEA:30135"/>
        <dbReference type="ChEBI" id="CHEBI:15377"/>
        <dbReference type="ChEBI" id="CHEBI:15378"/>
        <dbReference type="ChEBI" id="CHEBI:18262"/>
        <dbReference type="ChEBI" id="CHEBI:57287"/>
        <dbReference type="ChEBI" id="CHEBI:57375"/>
    </reaction>
    <physiologicalReaction direction="left-to-right" evidence="25">
        <dbReference type="Rhea" id="RHEA:30136"/>
    </physiologicalReaction>
</comment>
<comment type="catalytic activity">
    <reaction evidence="23">
        <text>hexadecanoyl-CoA + H2O = hexadecanoate + CoA + H(+)</text>
        <dbReference type="Rhea" id="RHEA:16645"/>
        <dbReference type="ChEBI" id="CHEBI:7896"/>
        <dbReference type="ChEBI" id="CHEBI:15377"/>
        <dbReference type="ChEBI" id="CHEBI:15378"/>
        <dbReference type="ChEBI" id="CHEBI:57287"/>
        <dbReference type="ChEBI" id="CHEBI:57379"/>
        <dbReference type="EC" id="3.1.2.2"/>
    </reaction>
    <physiologicalReaction direction="left-to-right" evidence="23">
        <dbReference type="Rhea" id="RHEA:16646"/>
    </physiologicalReaction>
</comment>
<dbReference type="GO" id="GO:0006631">
    <property type="term" value="P:fatty acid metabolic process"/>
    <property type="evidence" value="ECO:0007669"/>
    <property type="project" value="UniProtKB-KW"/>
</dbReference>
<comment type="catalytic activity">
    <reaction evidence="22">
        <text>octanoyl-CoA + H2O = octanoate + CoA + H(+)</text>
        <dbReference type="Rhea" id="RHEA:30143"/>
        <dbReference type="ChEBI" id="CHEBI:15377"/>
        <dbReference type="ChEBI" id="CHEBI:15378"/>
        <dbReference type="ChEBI" id="CHEBI:25646"/>
        <dbReference type="ChEBI" id="CHEBI:57287"/>
        <dbReference type="ChEBI" id="CHEBI:57386"/>
    </reaction>
    <physiologicalReaction direction="left-to-right" evidence="22">
        <dbReference type="Rhea" id="RHEA:30144"/>
    </physiologicalReaction>
</comment>
<dbReference type="AlphaFoldDB" id="A0AAD7WIR4"/>
<dbReference type="GO" id="GO:0032587">
    <property type="term" value="C:ruffle membrane"/>
    <property type="evidence" value="ECO:0007669"/>
    <property type="project" value="UniProtKB-SubCell"/>
</dbReference>
<keyword evidence="8" id="KW-0999">Mitochondrion inner membrane</keyword>
<keyword evidence="7" id="KW-0053">Apoptosis</keyword>
<evidence type="ECO:0000256" key="27">
    <source>
        <dbReference type="SAM" id="MobiDB-lite"/>
    </source>
</evidence>
<evidence type="ECO:0000256" key="13">
    <source>
        <dbReference type="ARBA" id="ARBA00023128"/>
    </source>
</evidence>
<evidence type="ECO:0000256" key="15">
    <source>
        <dbReference type="ARBA" id="ARBA00023273"/>
    </source>
</evidence>
<dbReference type="GO" id="GO:0006915">
    <property type="term" value="P:apoptotic process"/>
    <property type="evidence" value="ECO:0007669"/>
    <property type="project" value="UniProtKB-KW"/>
</dbReference>
<dbReference type="GO" id="GO:0016787">
    <property type="term" value="F:hydrolase activity"/>
    <property type="evidence" value="ECO:0007669"/>
    <property type="project" value="UniProtKB-KW"/>
</dbReference>
<feature type="region of interest" description="Disordered" evidence="27">
    <location>
        <begin position="33"/>
        <end position="57"/>
    </location>
</feature>
<evidence type="ECO:0000256" key="24">
    <source>
        <dbReference type="ARBA" id="ARBA00047969"/>
    </source>
</evidence>
<evidence type="ECO:0000256" key="18">
    <source>
        <dbReference type="ARBA" id="ARBA00038456"/>
    </source>
</evidence>
<comment type="caution">
    <text evidence="29">The sequence shown here is derived from an EMBL/GenBank/DDBJ whole genome shotgun (WGS) entry which is preliminary data.</text>
</comment>
<dbReference type="EC" id="3.1.2.2" evidence="19"/>
<name>A0AAD7WIR4_9TELE</name>
<dbReference type="PANTHER" id="PTHR12418:SF19">
    <property type="entry name" value="ACYL-COENZYME A THIOESTERASE THEM4"/>
    <property type="match status" value="1"/>
</dbReference>
<keyword evidence="14" id="KW-0472">Membrane</keyword>
<evidence type="ECO:0000256" key="17">
    <source>
        <dbReference type="ARBA" id="ARBA00037002"/>
    </source>
</evidence>
<evidence type="ECO:0000256" key="1">
    <source>
        <dbReference type="ARBA" id="ARBA00004496"/>
    </source>
</evidence>
<keyword evidence="10" id="KW-0276">Fatty acid metabolism</keyword>
<protein>
    <recommendedName>
        <fullName evidence="20">Acyl-coenzyme A thioesterase THEM4</fullName>
        <ecNumber evidence="19">3.1.2.2</ecNumber>
    </recommendedName>
    <alternativeName>
        <fullName evidence="21">Thioesterase superfamily member 4</fullName>
    </alternativeName>
</protein>
<dbReference type="InterPro" id="IPR006683">
    <property type="entry name" value="Thioestr_dom"/>
</dbReference>
<keyword evidence="15" id="KW-0966">Cell projection</keyword>
<dbReference type="EMBL" id="JAINUG010000090">
    <property type="protein sequence ID" value="KAJ8398516.1"/>
    <property type="molecule type" value="Genomic_DNA"/>
</dbReference>
<evidence type="ECO:0000256" key="22">
    <source>
        <dbReference type="ARBA" id="ARBA00047588"/>
    </source>
</evidence>
<comment type="catalytic activity">
    <reaction evidence="16">
        <text>(5Z,8Z,11Z,14Z)-eicosatetraenoyl-CoA + H2O = (5Z,8Z,11Z,14Z)-eicosatetraenoate + CoA + H(+)</text>
        <dbReference type="Rhea" id="RHEA:40151"/>
        <dbReference type="ChEBI" id="CHEBI:15377"/>
        <dbReference type="ChEBI" id="CHEBI:15378"/>
        <dbReference type="ChEBI" id="CHEBI:32395"/>
        <dbReference type="ChEBI" id="CHEBI:57287"/>
        <dbReference type="ChEBI" id="CHEBI:57368"/>
    </reaction>
    <physiologicalReaction direction="left-to-right" evidence="16">
        <dbReference type="Rhea" id="RHEA:40152"/>
    </physiologicalReaction>
</comment>
<evidence type="ECO:0000256" key="7">
    <source>
        <dbReference type="ARBA" id="ARBA00022703"/>
    </source>
</evidence>
<comment type="catalytic activity">
    <reaction evidence="26">
        <text>tetradecanoyl-CoA + H2O = tetradecanoate + CoA + H(+)</text>
        <dbReference type="Rhea" id="RHEA:40119"/>
        <dbReference type="ChEBI" id="CHEBI:15377"/>
        <dbReference type="ChEBI" id="CHEBI:15378"/>
        <dbReference type="ChEBI" id="CHEBI:30807"/>
        <dbReference type="ChEBI" id="CHEBI:57287"/>
        <dbReference type="ChEBI" id="CHEBI:57385"/>
    </reaction>
    <physiologicalReaction direction="left-to-right" evidence="26">
        <dbReference type="Rhea" id="RHEA:40120"/>
    </physiologicalReaction>
</comment>
<evidence type="ECO:0000256" key="8">
    <source>
        <dbReference type="ARBA" id="ARBA00022792"/>
    </source>
</evidence>
<evidence type="ECO:0000256" key="21">
    <source>
        <dbReference type="ARBA" id="ARBA00043210"/>
    </source>
</evidence>
<evidence type="ECO:0000313" key="30">
    <source>
        <dbReference type="Proteomes" id="UP001221898"/>
    </source>
</evidence>
<evidence type="ECO:0000256" key="25">
    <source>
        <dbReference type="ARBA" id="ARBA00048074"/>
    </source>
</evidence>
<keyword evidence="13" id="KW-0496">Mitochondrion</keyword>
<proteinExistence type="inferred from homology"/>
<evidence type="ECO:0000256" key="2">
    <source>
        <dbReference type="ARBA" id="ARBA00004569"/>
    </source>
</evidence>
<dbReference type="SUPFAM" id="SSF54637">
    <property type="entry name" value="Thioesterase/thiol ester dehydrase-isomerase"/>
    <property type="match status" value="1"/>
</dbReference>
<dbReference type="Pfam" id="PF03061">
    <property type="entry name" value="4HBT"/>
    <property type="match status" value="1"/>
</dbReference>
<evidence type="ECO:0000313" key="29">
    <source>
        <dbReference type="EMBL" id="KAJ8398516.1"/>
    </source>
</evidence>
<evidence type="ECO:0000256" key="4">
    <source>
        <dbReference type="ARBA" id="ARBA00004637"/>
    </source>
</evidence>
<evidence type="ECO:0000256" key="5">
    <source>
        <dbReference type="ARBA" id="ARBA00022475"/>
    </source>
</evidence>
<gene>
    <name evidence="29" type="ORF">AAFF_G00427710</name>
</gene>
<dbReference type="CDD" id="cd03443">
    <property type="entry name" value="PaaI_thioesterase"/>
    <property type="match status" value="1"/>
</dbReference>
<sequence length="291" mass="32049">MLLCCRACRTMFSRLWGRGVRLLSAPEATAATAFQSPTPLPPTWNPDNRQDHTIPFPFSGASGMRAVMVEVIPLNIRPFTMAPWLFSSSQPRDYSLPNSSWSSEMQKLYEHYNNMCEVDTEGGNKVKGAWRRLPSYNSCLEYVTGGQGGSKVLQQEARLFTRNIEEQGAGFEYVVFMKKHEKTCICVFQPGHLLEGPPGYVHGGAIATMIDSVTGTHATYLSGLIMTANLTINYRSPIPLGSVVLVHSSLDKVEGRKAFISCQVTSSDGSKLHTEATGLFLKVDVRHLLGA</sequence>
<keyword evidence="12" id="KW-0443">Lipid metabolism</keyword>
<evidence type="ECO:0000256" key="26">
    <source>
        <dbReference type="ARBA" id="ARBA00048180"/>
    </source>
</evidence>
<dbReference type="GO" id="GO:0005743">
    <property type="term" value="C:mitochondrial inner membrane"/>
    <property type="evidence" value="ECO:0007669"/>
    <property type="project" value="UniProtKB-SubCell"/>
</dbReference>
<keyword evidence="11" id="KW-0809">Transit peptide</keyword>
<keyword evidence="6" id="KW-0963">Cytoplasm</keyword>